<evidence type="ECO:0000313" key="3">
    <source>
        <dbReference type="Proteomes" id="UP001296104"/>
    </source>
</evidence>
<protein>
    <submittedName>
        <fullName evidence="2">Uncharacterized protein</fullName>
    </submittedName>
</protein>
<sequence length="186" mass="21649">MRLAIALSLSLSIIGLAWEHPGYWPPGIDGNDPDFDHEDNEAPRNYPLREYPVPGNTFFYYCRSFRATTATFQIDEVNFLPQHPFNGEPFAIQFKAHCWEMSHRCNVTDNAKLELTFARDHFYIGYDGHVENYKICDSIECPARQIDLVQAIEQSRHRETGRYWIKARIMFGRQVATCFGGYVEFL</sequence>
<gene>
    <name evidence="2" type="ORF">LECACI_7A009562</name>
</gene>
<keyword evidence="3" id="KW-1185">Reference proteome</keyword>
<dbReference type="AlphaFoldDB" id="A0AAI9EFK0"/>
<feature type="signal peptide" evidence="1">
    <location>
        <begin position="1"/>
        <end position="19"/>
    </location>
</feature>
<organism evidence="2 3">
    <name type="scientific">Lecanosticta acicola</name>
    <dbReference type="NCBI Taxonomy" id="111012"/>
    <lineage>
        <taxon>Eukaryota</taxon>
        <taxon>Fungi</taxon>
        <taxon>Dikarya</taxon>
        <taxon>Ascomycota</taxon>
        <taxon>Pezizomycotina</taxon>
        <taxon>Dothideomycetes</taxon>
        <taxon>Dothideomycetidae</taxon>
        <taxon>Mycosphaerellales</taxon>
        <taxon>Mycosphaerellaceae</taxon>
        <taxon>Lecanosticta</taxon>
    </lineage>
</organism>
<accession>A0AAI9EFK0</accession>
<name>A0AAI9EFK0_9PEZI</name>
<evidence type="ECO:0000313" key="2">
    <source>
        <dbReference type="EMBL" id="CAK4034404.1"/>
    </source>
</evidence>
<reference evidence="2" key="1">
    <citation type="submission" date="2023-11" db="EMBL/GenBank/DDBJ databases">
        <authorList>
            <person name="Alioto T."/>
            <person name="Alioto T."/>
            <person name="Gomez Garrido J."/>
        </authorList>
    </citation>
    <scope>NUCLEOTIDE SEQUENCE</scope>
</reference>
<evidence type="ECO:0000256" key="1">
    <source>
        <dbReference type="SAM" id="SignalP"/>
    </source>
</evidence>
<feature type="chain" id="PRO_5042459108" evidence="1">
    <location>
        <begin position="20"/>
        <end position="186"/>
    </location>
</feature>
<dbReference type="Proteomes" id="UP001296104">
    <property type="component" value="Unassembled WGS sequence"/>
</dbReference>
<proteinExistence type="predicted"/>
<keyword evidence="1" id="KW-0732">Signal</keyword>
<dbReference type="EMBL" id="CAVMBE010000116">
    <property type="protein sequence ID" value="CAK4034404.1"/>
    <property type="molecule type" value="Genomic_DNA"/>
</dbReference>
<comment type="caution">
    <text evidence="2">The sequence shown here is derived from an EMBL/GenBank/DDBJ whole genome shotgun (WGS) entry which is preliminary data.</text>
</comment>